<dbReference type="PANTHER" id="PTHR34698">
    <property type="entry name" value="5-OXOPROLINASE SUBUNIT B"/>
    <property type="match status" value="1"/>
</dbReference>
<dbReference type="InterPro" id="IPR029000">
    <property type="entry name" value="Cyclophilin-like_dom_sf"/>
</dbReference>
<reference evidence="5" key="1">
    <citation type="journal article" date="2021" name="Nat. Microbiol.">
        <title>Cocultivation of an ultrasmall environmental parasitic bacterium with lytic ability against bacteria associated with wastewater foams.</title>
        <authorList>
            <person name="Batinovic S."/>
            <person name="Rose J.J.A."/>
            <person name="Ratcliffe J."/>
            <person name="Seviour R.J."/>
            <person name="Petrovski S."/>
        </authorList>
    </citation>
    <scope>NUCLEOTIDE SEQUENCE</scope>
    <source>
        <strain evidence="5">CON9</strain>
    </source>
</reference>
<evidence type="ECO:0000256" key="3">
    <source>
        <dbReference type="ARBA" id="ARBA00022840"/>
    </source>
</evidence>
<keyword evidence="6" id="KW-1185">Reference proteome</keyword>
<dbReference type="Gene3D" id="3.30.1360.40">
    <property type="match status" value="1"/>
</dbReference>
<dbReference type="PANTHER" id="PTHR34698:SF2">
    <property type="entry name" value="5-OXOPROLINASE SUBUNIT B"/>
    <property type="match status" value="1"/>
</dbReference>
<gene>
    <name evidence="5" type="ORF">GII31_05265</name>
</gene>
<evidence type="ECO:0000313" key="6">
    <source>
        <dbReference type="Proteomes" id="UP001059836"/>
    </source>
</evidence>
<dbReference type="Proteomes" id="UP001059836">
    <property type="component" value="Chromosome"/>
</dbReference>
<feature type="domain" description="Carboxyltransferase" evidence="4">
    <location>
        <begin position="1"/>
        <end position="206"/>
    </location>
</feature>
<protein>
    <submittedName>
        <fullName evidence="5">Carboxyltransferase domain-containing protein</fullName>
    </submittedName>
</protein>
<dbReference type="RefSeq" id="WP_213247452.1">
    <property type="nucleotide sequence ID" value="NZ_CP045806.1"/>
</dbReference>
<organism evidence="5 6">
    <name type="scientific">Gordonia pseudamarae</name>
    <dbReference type="NCBI Taxonomy" id="2831662"/>
    <lineage>
        <taxon>Bacteria</taxon>
        <taxon>Bacillati</taxon>
        <taxon>Actinomycetota</taxon>
        <taxon>Actinomycetes</taxon>
        <taxon>Mycobacteriales</taxon>
        <taxon>Gordoniaceae</taxon>
        <taxon>Gordonia</taxon>
    </lineage>
</organism>
<dbReference type="SUPFAM" id="SSF160467">
    <property type="entry name" value="PH0987 N-terminal domain-like"/>
    <property type="match status" value="1"/>
</dbReference>
<sequence>MRVLPVGPDALLLDFGSDDDPAAAGDHAWRTLTDARATGALPTITDLVPGAHTLLVQAESGAGVDVLGVRRALRAAAAGPGQPTHPPTVSIPVVYDGADLAAVAAIIGTAPDEVPDLHRHTLWQVRFMGFAPGFGYLSPAGPSGSSHPFAGVGRRPESRPRVPAGSVAIAAGYSAVYPGPSPGGWYLLGHTDIRLWDDRAEQPALLTPGTLVRFVTEGEDG</sequence>
<keyword evidence="1" id="KW-0547">Nucleotide-binding</keyword>
<keyword evidence="2" id="KW-0378">Hydrolase</keyword>
<dbReference type="Gene3D" id="2.40.100.10">
    <property type="entry name" value="Cyclophilin-like"/>
    <property type="match status" value="1"/>
</dbReference>
<dbReference type="InterPro" id="IPR003833">
    <property type="entry name" value="CT_C_D"/>
</dbReference>
<dbReference type="EMBL" id="CP045809">
    <property type="protein sequence ID" value="QHN34392.1"/>
    <property type="molecule type" value="Genomic_DNA"/>
</dbReference>
<dbReference type="SMART" id="SM00796">
    <property type="entry name" value="AHS1"/>
    <property type="match status" value="1"/>
</dbReference>
<evidence type="ECO:0000256" key="2">
    <source>
        <dbReference type="ARBA" id="ARBA00022801"/>
    </source>
</evidence>
<proteinExistence type="predicted"/>
<dbReference type="SUPFAM" id="SSF50891">
    <property type="entry name" value="Cyclophilin-like"/>
    <property type="match status" value="1"/>
</dbReference>
<name>A0ABX6IEY4_9ACTN</name>
<dbReference type="InterPro" id="IPR010016">
    <property type="entry name" value="PxpB"/>
</dbReference>
<evidence type="ECO:0000313" key="5">
    <source>
        <dbReference type="EMBL" id="QHN34392.1"/>
    </source>
</evidence>
<keyword evidence="3" id="KW-0067">ATP-binding</keyword>
<evidence type="ECO:0000259" key="4">
    <source>
        <dbReference type="SMART" id="SM00796"/>
    </source>
</evidence>
<dbReference type="Pfam" id="PF02682">
    <property type="entry name" value="CT_C_D"/>
    <property type="match status" value="1"/>
</dbReference>
<accession>A0ABX6IEY4</accession>
<evidence type="ECO:0000256" key="1">
    <source>
        <dbReference type="ARBA" id="ARBA00022741"/>
    </source>
</evidence>